<gene>
    <name evidence="1" type="ORF">U9M48_004726</name>
</gene>
<dbReference type="Proteomes" id="UP001341281">
    <property type="component" value="Chromosome 01"/>
</dbReference>
<reference evidence="1 2" key="1">
    <citation type="submission" date="2024-02" db="EMBL/GenBank/DDBJ databases">
        <title>High-quality chromosome-scale genome assembly of Pensacola bahiagrass (Paspalum notatum Flugge var. saurae).</title>
        <authorList>
            <person name="Vega J.M."/>
            <person name="Podio M."/>
            <person name="Orjuela J."/>
            <person name="Siena L.A."/>
            <person name="Pessino S.C."/>
            <person name="Combes M.C."/>
            <person name="Mariac C."/>
            <person name="Albertini E."/>
            <person name="Pupilli F."/>
            <person name="Ortiz J.P.A."/>
            <person name="Leblanc O."/>
        </authorList>
    </citation>
    <scope>NUCLEOTIDE SEQUENCE [LARGE SCALE GENOMIC DNA]</scope>
    <source>
        <strain evidence="1">R1</strain>
        <tissue evidence="1">Leaf</tissue>
    </source>
</reference>
<sequence length="503" mass="56288">MTSTTQLVGSAVVQEACSQALSSLSDRYRHGKPNPKGHMERMEMAHIKLEAALETSGKWNVTSVPLLQWRTKLKRAAQECDSALRRRKRRLREEEETARSSSFPRRIARSAKSFLSSLFITRGDDDDVRRFEWFADSASEFMSFVELGGAPRRDLFFHSLVRHLLAGKGIEHNFVSGGQRLLFLLQPFLTQDHGVEGRLMFILTDGNVPENNFILGLFLRLYESTDVVGVAVRCMQLFMPHHLRSIAEAVEIKLTQLPTQDFCWVPSADSSGLEHWNNLHAIVCKWFRPNPACCQSVHDHHQSSESSLPCAGMYLEPVTKVCLQGHVPLSAAITGGEACCPTRGSQYLKFDVVFLPHASSKDLPSPAAGGTATEMINGDAADSGLYANISFEQMVEIMLPKAVECLRRNAGATAYQMVWRSNHGGAYLRVEKTAGRRRATNRNRKDGAGNRRLKLKRRGNKLMIWRCGVTEFIGSLVALAPIQLQGLIVDWIQKEKKMHSALK</sequence>
<dbReference type="EMBL" id="CP144745">
    <property type="protein sequence ID" value="WVZ53837.1"/>
    <property type="molecule type" value="Genomic_DNA"/>
</dbReference>
<dbReference type="PANTHER" id="PTHR33377:SF99">
    <property type="entry name" value="OSJNBB0004G23.8-LIKE PROTEIN"/>
    <property type="match status" value="1"/>
</dbReference>
<accession>A0AAQ3SJA9</accession>
<organism evidence="1 2">
    <name type="scientific">Paspalum notatum var. saurae</name>
    <dbReference type="NCBI Taxonomy" id="547442"/>
    <lineage>
        <taxon>Eukaryota</taxon>
        <taxon>Viridiplantae</taxon>
        <taxon>Streptophyta</taxon>
        <taxon>Embryophyta</taxon>
        <taxon>Tracheophyta</taxon>
        <taxon>Spermatophyta</taxon>
        <taxon>Magnoliopsida</taxon>
        <taxon>Liliopsida</taxon>
        <taxon>Poales</taxon>
        <taxon>Poaceae</taxon>
        <taxon>PACMAD clade</taxon>
        <taxon>Panicoideae</taxon>
        <taxon>Andropogonodae</taxon>
        <taxon>Paspaleae</taxon>
        <taxon>Paspalinae</taxon>
        <taxon>Paspalum</taxon>
    </lineage>
</organism>
<protein>
    <submittedName>
        <fullName evidence="1">Uncharacterized protein</fullName>
    </submittedName>
</protein>
<dbReference type="AlphaFoldDB" id="A0AAQ3SJA9"/>
<name>A0AAQ3SJA9_PASNO</name>
<dbReference type="Pfam" id="PF08224">
    <property type="entry name" value="DUF1719"/>
    <property type="match status" value="1"/>
</dbReference>
<dbReference type="PANTHER" id="PTHR33377">
    <property type="entry name" value="OS10G0134700 PROTEIN-RELATED"/>
    <property type="match status" value="1"/>
</dbReference>
<evidence type="ECO:0000313" key="1">
    <source>
        <dbReference type="EMBL" id="WVZ53837.1"/>
    </source>
</evidence>
<proteinExistence type="predicted"/>
<dbReference type="InterPro" id="IPR013181">
    <property type="entry name" value="DUF1719"/>
</dbReference>
<evidence type="ECO:0000313" key="2">
    <source>
        <dbReference type="Proteomes" id="UP001341281"/>
    </source>
</evidence>
<dbReference type="SMART" id="SM01157">
    <property type="entry name" value="DUF1719"/>
    <property type="match status" value="1"/>
</dbReference>
<keyword evidence="2" id="KW-1185">Reference proteome</keyword>